<gene>
    <name evidence="5" type="ORF">BLW93_07715</name>
</gene>
<dbReference type="PANTHER" id="PTHR42852">
    <property type="entry name" value="THIOL:DISULFIDE INTERCHANGE PROTEIN DSBE"/>
    <property type="match status" value="1"/>
</dbReference>
<dbReference type="SUPFAM" id="SSF52833">
    <property type="entry name" value="Thioredoxin-like"/>
    <property type="match status" value="1"/>
</dbReference>
<dbReference type="GO" id="GO:0016491">
    <property type="term" value="F:oxidoreductase activity"/>
    <property type="evidence" value="ECO:0007669"/>
    <property type="project" value="InterPro"/>
</dbReference>
<dbReference type="InterPro" id="IPR013740">
    <property type="entry name" value="Redoxin"/>
</dbReference>
<protein>
    <recommendedName>
        <fullName evidence="4">Thioredoxin domain-containing protein</fullName>
    </recommendedName>
</protein>
<dbReference type="OrthoDB" id="25753at2"/>
<dbReference type="InterPro" id="IPR050553">
    <property type="entry name" value="Thioredoxin_ResA/DsbE_sf"/>
</dbReference>
<dbReference type="Proteomes" id="UP000187408">
    <property type="component" value="Unassembled WGS sequence"/>
</dbReference>
<name>A0A1R1MJQ6_9BACT</name>
<dbReference type="GO" id="GO:0030313">
    <property type="term" value="C:cell envelope"/>
    <property type="evidence" value="ECO:0007669"/>
    <property type="project" value="UniProtKB-SubCell"/>
</dbReference>
<evidence type="ECO:0000259" key="4">
    <source>
        <dbReference type="PROSITE" id="PS51352"/>
    </source>
</evidence>
<dbReference type="InterPro" id="IPR013766">
    <property type="entry name" value="Thioredoxin_domain"/>
</dbReference>
<dbReference type="STRING" id="1914305.BLW93_07715"/>
<organism evidence="5 6">
    <name type="scientific">Desulfurobacterium indicum</name>
    <dbReference type="NCBI Taxonomy" id="1914305"/>
    <lineage>
        <taxon>Bacteria</taxon>
        <taxon>Pseudomonadati</taxon>
        <taxon>Aquificota</taxon>
        <taxon>Aquificia</taxon>
        <taxon>Desulfurobacteriales</taxon>
        <taxon>Desulfurobacteriaceae</taxon>
        <taxon>Desulfurobacterium</taxon>
    </lineage>
</organism>
<evidence type="ECO:0000313" key="5">
    <source>
        <dbReference type="EMBL" id="OMH39986.1"/>
    </source>
</evidence>
<comment type="caution">
    <text evidence="5">The sequence shown here is derived from an EMBL/GenBank/DDBJ whole genome shotgun (WGS) entry which is preliminary data.</text>
</comment>
<dbReference type="InterPro" id="IPR036249">
    <property type="entry name" value="Thioredoxin-like_sf"/>
</dbReference>
<dbReference type="PROSITE" id="PS51257">
    <property type="entry name" value="PROKAR_LIPOPROTEIN"/>
    <property type="match status" value="1"/>
</dbReference>
<dbReference type="RefSeq" id="WP_076713516.1">
    <property type="nucleotide sequence ID" value="NZ_MOEN01000035.1"/>
</dbReference>
<keyword evidence="6" id="KW-1185">Reference proteome</keyword>
<dbReference type="PROSITE" id="PS51352">
    <property type="entry name" value="THIOREDOXIN_2"/>
    <property type="match status" value="1"/>
</dbReference>
<dbReference type="EMBL" id="MOEN01000035">
    <property type="protein sequence ID" value="OMH39986.1"/>
    <property type="molecule type" value="Genomic_DNA"/>
</dbReference>
<evidence type="ECO:0000313" key="6">
    <source>
        <dbReference type="Proteomes" id="UP000187408"/>
    </source>
</evidence>
<dbReference type="PROSITE" id="PS00194">
    <property type="entry name" value="THIOREDOXIN_1"/>
    <property type="match status" value="1"/>
</dbReference>
<evidence type="ECO:0000256" key="2">
    <source>
        <dbReference type="ARBA" id="ARBA00022748"/>
    </source>
</evidence>
<evidence type="ECO:0000256" key="1">
    <source>
        <dbReference type="ARBA" id="ARBA00004196"/>
    </source>
</evidence>
<dbReference type="InterPro" id="IPR017937">
    <property type="entry name" value="Thioredoxin_CS"/>
</dbReference>
<dbReference type="AlphaFoldDB" id="A0A1R1MJQ6"/>
<dbReference type="GO" id="GO:0017004">
    <property type="term" value="P:cytochrome complex assembly"/>
    <property type="evidence" value="ECO:0007669"/>
    <property type="project" value="UniProtKB-KW"/>
</dbReference>
<dbReference type="Gene3D" id="3.40.30.10">
    <property type="entry name" value="Glutaredoxin"/>
    <property type="match status" value="1"/>
</dbReference>
<dbReference type="CDD" id="cd02966">
    <property type="entry name" value="TlpA_like_family"/>
    <property type="match status" value="1"/>
</dbReference>
<proteinExistence type="predicted"/>
<keyword evidence="2" id="KW-0201">Cytochrome c-type biogenesis</keyword>
<keyword evidence="3" id="KW-0676">Redox-active center</keyword>
<dbReference type="Pfam" id="PF08534">
    <property type="entry name" value="Redoxin"/>
    <property type="match status" value="1"/>
</dbReference>
<sequence length="188" mass="20886">MKRKIAISLFLAAAFIGGCGQNKTVSQKKPAVQKDSQESKKPKCAVGYNFELTTVNGKKIKLSDFKGKVVVLQFFGTFCPTCRREIPVLNKLYEEYGGKVVVIGMNTDYEGNPPPALKQFVKEEGIKYPVVVTDQKTWMNYPGYFTGSDIIPQTFFIDKNGDVCYYGVGFAPGDEARYKAAIDKLLHG</sequence>
<comment type="subcellular location">
    <subcellularLocation>
        <location evidence="1">Cell envelope</location>
    </subcellularLocation>
</comment>
<feature type="domain" description="Thioredoxin" evidence="4">
    <location>
        <begin position="41"/>
        <end position="187"/>
    </location>
</feature>
<evidence type="ECO:0000256" key="3">
    <source>
        <dbReference type="ARBA" id="ARBA00023284"/>
    </source>
</evidence>
<dbReference type="PANTHER" id="PTHR42852:SF13">
    <property type="entry name" value="PROTEIN DIPZ"/>
    <property type="match status" value="1"/>
</dbReference>
<accession>A0A1R1MJQ6</accession>
<reference evidence="5 6" key="1">
    <citation type="submission" date="2016-10" db="EMBL/GenBank/DDBJ databases">
        <title>Genome sequence of a sulfur-reducing bacterium Desulfurobacterium indicum K6013.</title>
        <authorList>
            <person name="Cao J."/>
            <person name="Shao Z."/>
            <person name="Alain K."/>
            <person name="Jebbar M."/>
        </authorList>
    </citation>
    <scope>NUCLEOTIDE SEQUENCE [LARGE SCALE GENOMIC DNA]</scope>
    <source>
        <strain evidence="5 6">K6013</strain>
    </source>
</reference>